<gene>
    <name evidence="1" type="ORF">CEXT_417031</name>
</gene>
<sequence length="97" mass="11331">MFCRKDTHALRRAIAEIDINCHARNKVHSLVNQRRGNITMAFDWFVGFNLLSEAGGDLRFNTNDILNYEQQFGAKRNKLLLKLWVSCQRIVVIVRLQ</sequence>
<organism evidence="1 2">
    <name type="scientific">Caerostris extrusa</name>
    <name type="common">Bark spider</name>
    <name type="synonym">Caerostris bankana</name>
    <dbReference type="NCBI Taxonomy" id="172846"/>
    <lineage>
        <taxon>Eukaryota</taxon>
        <taxon>Metazoa</taxon>
        <taxon>Ecdysozoa</taxon>
        <taxon>Arthropoda</taxon>
        <taxon>Chelicerata</taxon>
        <taxon>Arachnida</taxon>
        <taxon>Araneae</taxon>
        <taxon>Araneomorphae</taxon>
        <taxon>Entelegynae</taxon>
        <taxon>Araneoidea</taxon>
        <taxon>Araneidae</taxon>
        <taxon>Caerostris</taxon>
    </lineage>
</organism>
<dbReference type="EMBL" id="BPLR01010772">
    <property type="protein sequence ID" value="GIY41893.1"/>
    <property type="molecule type" value="Genomic_DNA"/>
</dbReference>
<proteinExistence type="predicted"/>
<name>A0AAV4T5M3_CAEEX</name>
<dbReference type="AlphaFoldDB" id="A0AAV4T5M3"/>
<evidence type="ECO:0008006" key="3">
    <source>
        <dbReference type="Google" id="ProtNLM"/>
    </source>
</evidence>
<evidence type="ECO:0000313" key="1">
    <source>
        <dbReference type="EMBL" id="GIY41893.1"/>
    </source>
</evidence>
<comment type="caution">
    <text evidence="1">The sequence shown here is derived from an EMBL/GenBank/DDBJ whole genome shotgun (WGS) entry which is preliminary data.</text>
</comment>
<keyword evidence="2" id="KW-1185">Reference proteome</keyword>
<reference evidence="1 2" key="1">
    <citation type="submission" date="2021-06" db="EMBL/GenBank/DDBJ databases">
        <title>Caerostris extrusa draft genome.</title>
        <authorList>
            <person name="Kono N."/>
            <person name="Arakawa K."/>
        </authorList>
    </citation>
    <scope>NUCLEOTIDE SEQUENCE [LARGE SCALE GENOMIC DNA]</scope>
</reference>
<evidence type="ECO:0000313" key="2">
    <source>
        <dbReference type="Proteomes" id="UP001054945"/>
    </source>
</evidence>
<accession>A0AAV4T5M3</accession>
<protein>
    <recommendedName>
        <fullName evidence="3">LAGLIDADG homing endonuclease</fullName>
    </recommendedName>
</protein>
<dbReference type="Proteomes" id="UP001054945">
    <property type="component" value="Unassembled WGS sequence"/>
</dbReference>